<evidence type="ECO:0000313" key="8">
    <source>
        <dbReference type="EnsemblMetazoa" id="GBRI037995-PA"/>
    </source>
</evidence>
<keyword evidence="2 6" id="KW-0489">Methyltransferase</keyword>
<keyword evidence="9" id="KW-1185">Reference proteome</keyword>
<sequence length="187" mass="21986">MESGAVQLGNFINYYQFNSAEQRLDLLPKDHWTTGEDCNVTQPYLVLDVGCNSGVFTQLLQKFLTQIMTPREIKIYAVDLDPDLIRRAQMDNNCDNITFDCVDVMVANDFTKILDYLDKYKRTKFDAICCFSITMWIHLNHDDTGLQEFLRKLCSLSEIFVVEPQPWKCYQTAERRMKKRPRHPKNR</sequence>
<evidence type="ECO:0000256" key="5">
    <source>
        <dbReference type="PROSITE-ProRule" id="PRU00848"/>
    </source>
</evidence>
<dbReference type="EC" id="2.1.1.-" evidence="6"/>
<evidence type="ECO:0000256" key="2">
    <source>
        <dbReference type="ARBA" id="ARBA00022603"/>
    </source>
</evidence>
<dbReference type="AlphaFoldDB" id="A0A1A9WZ53"/>
<dbReference type="GO" id="GO:0032259">
    <property type="term" value="P:methylation"/>
    <property type="evidence" value="ECO:0007669"/>
    <property type="project" value="UniProtKB-KW"/>
</dbReference>
<dbReference type="EnsemblMetazoa" id="GBRI037995-RA">
    <property type="protein sequence ID" value="GBRI037995-PA"/>
    <property type="gene ID" value="GBRI037995"/>
</dbReference>
<reference evidence="9" key="1">
    <citation type="submission" date="2014-03" db="EMBL/GenBank/DDBJ databases">
        <authorList>
            <person name="Aksoy S."/>
            <person name="Warren W."/>
            <person name="Wilson R.K."/>
        </authorList>
    </citation>
    <scope>NUCLEOTIDE SEQUENCE [LARGE SCALE GENOMIC DNA]</scope>
    <source>
        <strain evidence="9">IAEA</strain>
    </source>
</reference>
<evidence type="ECO:0000256" key="6">
    <source>
        <dbReference type="RuleBase" id="RU367087"/>
    </source>
</evidence>
<dbReference type="PANTHER" id="PTHR12315">
    <property type="entry name" value="BICOID-INTERACTING PROTEIN RELATED"/>
    <property type="match status" value="1"/>
</dbReference>
<dbReference type="InterPro" id="IPR010675">
    <property type="entry name" value="Bin3_C"/>
</dbReference>
<dbReference type="InterPro" id="IPR024160">
    <property type="entry name" value="BIN3_SAM-bd_dom"/>
</dbReference>
<evidence type="ECO:0000313" key="9">
    <source>
        <dbReference type="Proteomes" id="UP000091820"/>
    </source>
</evidence>
<keyword evidence="4 5" id="KW-0949">S-adenosyl-L-methionine</keyword>
<dbReference type="Proteomes" id="UP000091820">
    <property type="component" value="Unassembled WGS sequence"/>
</dbReference>
<dbReference type="STRING" id="37001.A0A1A9WZ53"/>
<dbReference type="GO" id="GO:0008173">
    <property type="term" value="F:RNA methyltransferase activity"/>
    <property type="evidence" value="ECO:0007669"/>
    <property type="project" value="UniProtKB-UniRule"/>
</dbReference>
<dbReference type="SUPFAM" id="SSF53335">
    <property type="entry name" value="S-adenosyl-L-methionine-dependent methyltransferases"/>
    <property type="match status" value="1"/>
</dbReference>
<dbReference type="PROSITE" id="PS51515">
    <property type="entry name" value="BIN3_SAM"/>
    <property type="match status" value="1"/>
</dbReference>
<name>A0A1A9WZ53_9MUSC</name>
<dbReference type="PANTHER" id="PTHR12315:SF1">
    <property type="entry name" value="RNA 5'-MONOPHOSPHATE METHYLTRANSFERASE"/>
    <property type="match status" value="1"/>
</dbReference>
<feature type="domain" description="Bin3-type SAM" evidence="7">
    <location>
        <begin position="1"/>
        <end position="187"/>
    </location>
</feature>
<evidence type="ECO:0000256" key="4">
    <source>
        <dbReference type="ARBA" id="ARBA00022691"/>
    </source>
</evidence>
<dbReference type="VEuPathDB" id="VectorBase:GBRI037995"/>
<dbReference type="CDD" id="cd02440">
    <property type="entry name" value="AdoMet_MTases"/>
    <property type="match status" value="1"/>
</dbReference>
<dbReference type="GO" id="GO:0005737">
    <property type="term" value="C:cytoplasm"/>
    <property type="evidence" value="ECO:0007669"/>
    <property type="project" value="TreeGrafter"/>
</dbReference>
<keyword evidence="3 6" id="KW-0808">Transferase</keyword>
<dbReference type="InterPro" id="IPR029063">
    <property type="entry name" value="SAM-dependent_MTases_sf"/>
</dbReference>
<dbReference type="GO" id="GO:2000632">
    <property type="term" value="P:negative regulation of pre-miRNA processing"/>
    <property type="evidence" value="ECO:0007669"/>
    <property type="project" value="TreeGrafter"/>
</dbReference>
<protein>
    <recommendedName>
        <fullName evidence="6">RNA methyltransferase</fullName>
        <ecNumber evidence="6">2.1.1.-</ecNumber>
    </recommendedName>
</protein>
<comment type="similarity">
    <text evidence="1 6">Belongs to the methyltransferase superfamily.</text>
</comment>
<evidence type="ECO:0000256" key="1">
    <source>
        <dbReference type="ARBA" id="ARBA00008361"/>
    </source>
</evidence>
<organism evidence="8 9">
    <name type="scientific">Glossina brevipalpis</name>
    <dbReference type="NCBI Taxonomy" id="37001"/>
    <lineage>
        <taxon>Eukaryota</taxon>
        <taxon>Metazoa</taxon>
        <taxon>Ecdysozoa</taxon>
        <taxon>Arthropoda</taxon>
        <taxon>Hexapoda</taxon>
        <taxon>Insecta</taxon>
        <taxon>Pterygota</taxon>
        <taxon>Neoptera</taxon>
        <taxon>Endopterygota</taxon>
        <taxon>Diptera</taxon>
        <taxon>Brachycera</taxon>
        <taxon>Muscomorpha</taxon>
        <taxon>Hippoboscoidea</taxon>
        <taxon>Glossinidae</taxon>
        <taxon>Glossina</taxon>
    </lineage>
</organism>
<reference evidence="8" key="2">
    <citation type="submission" date="2020-05" db="UniProtKB">
        <authorList>
            <consortium name="EnsemblMetazoa"/>
        </authorList>
    </citation>
    <scope>IDENTIFICATION</scope>
    <source>
        <strain evidence="8">IAEA</strain>
    </source>
</reference>
<evidence type="ECO:0000259" key="7">
    <source>
        <dbReference type="PROSITE" id="PS51515"/>
    </source>
</evidence>
<dbReference type="Gene3D" id="3.40.50.150">
    <property type="entry name" value="Vaccinia Virus protein VP39"/>
    <property type="match status" value="1"/>
</dbReference>
<dbReference type="Pfam" id="PF06859">
    <property type="entry name" value="Bin3"/>
    <property type="match status" value="1"/>
</dbReference>
<accession>A0A1A9WZ53</accession>
<dbReference type="GO" id="GO:0008171">
    <property type="term" value="F:O-methyltransferase activity"/>
    <property type="evidence" value="ECO:0007669"/>
    <property type="project" value="UniProtKB-UniRule"/>
</dbReference>
<proteinExistence type="inferred from homology"/>
<dbReference type="InterPro" id="IPR039772">
    <property type="entry name" value="Bin3-like"/>
</dbReference>
<evidence type="ECO:0000256" key="3">
    <source>
        <dbReference type="ARBA" id="ARBA00022679"/>
    </source>
</evidence>